<evidence type="ECO:0000313" key="9">
    <source>
        <dbReference type="Proteomes" id="UP000316621"/>
    </source>
</evidence>
<dbReference type="EMBL" id="CM010725">
    <property type="protein sequence ID" value="RZC84100.1"/>
    <property type="molecule type" value="Genomic_DNA"/>
</dbReference>
<sequence>MDTSKEDGINLLERASRATRGKRMTKLLDEELEEDELFWNQDALKEEEDDINYKEEGEDDADVFDSDFDEDEPEPDEEGFNDADVREKPKKKLLPPGGKTLAKRMNLFPGKTLRKKTTKKKSLSQLEKSTDDEDEDSPREQQTSPPEHYDVHDDVEGGERTVRKSTRTSVVVRQAEREAIRAAMQATTKPIKRKKEGEEKRMTQEEMLLEAAQTEIMNLRNLERVLAREEEVKKRAVVHKSVFSGPQTRYFSRDGQSFIEFNNGISFQSEICATAPSYPQKAVCAVTGFPAKYRDPKTGLPYATKEAFKIIRERFLKENTRENEKKGMDILLDSISGQGFSGGKKFETIRRFILNCIFSVLSTGTTSTEIPNWVFTKSKKKKKKMTQNTGKLTPNLDKESTKILNLTVLQRIDPNIEEILITAAHVTFYEFDVQRNEWSRKDVEGSLFVVKRNTQPRFQFIVMNRRNTDNLVEDLLGDFEFEIQLPYLLYRNSAQEVTGIWFFDARECEDVANLFNRILSAYAKVSPKPKVSPTKNEFEALEPVSNMAVMGAPLEPSLSTVSRDVPADCSLANLFSGARNMGNASKAANQEQHHPSPTTIPASSHAPSGLLTSQMAMLQMPSAPPSTSSTPLIHMFETPGTSNNSNRVTNLLNPSAFSAPTSSPSALLMPPVSSSAVATAPIHHSPVNFQQLHGAPFLQPFTQPIPSPFFTPTPFSDPGVVVTRDRVRQALVKLAQNNQFIDMFCEELLKA</sequence>
<feature type="domain" description="Vps72/YL1 C-terminal" evidence="7">
    <location>
        <begin position="282"/>
        <end position="311"/>
    </location>
</feature>
<dbReference type="Gene3D" id="2.30.29.30">
    <property type="entry name" value="Pleckstrin-homology domain (PH domain)/Phosphotyrosine-binding domain (PTB)"/>
    <property type="match status" value="1"/>
</dbReference>
<dbReference type="Proteomes" id="UP000316621">
    <property type="component" value="Chromosome 11"/>
</dbReference>
<dbReference type="InterPro" id="IPR010334">
    <property type="entry name" value="Dcp1"/>
</dbReference>
<dbReference type="PANTHER" id="PTHR16290:SF0">
    <property type="entry name" value="DECAPPING PROTEIN 1, ISOFORM A"/>
    <property type="match status" value="1"/>
</dbReference>
<dbReference type="AlphaFoldDB" id="A0A4Y7LHH1"/>
<dbReference type="GO" id="GO:0000932">
    <property type="term" value="C:P-body"/>
    <property type="evidence" value="ECO:0007669"/>
    <property type="project" value="TreeGrafter"/>
</dbReference>
<gene>
    <name evidence="8" type="ORF">C5167_046875</name>
</gene>
<dbReference type="InterPro" id="IPR013272">
    <property type="entry name" value="Vps72/YL1_C"/>
</dbReference>
<feature type="region of interest" description="Disordered" evidence="6">
    <location>
        <begin position="583"/>
        <end position="607"/>
    </location>
</feature>
<accession>A0A4Y7LHH1</accession>
<feature type="coiled-coil region" evidence="5">
    <location>
        <begin position="195"/>
        <end position="229"/>
    </location>
</feature>
<dbReference type="InterPro" id="IPR046757">
    <property type="entry name" value="YL1_N"/>
</dbReference>
<evidence type="ECO:0000259" key="7">
    <source>
        <dbReference type="SMART" id="SM00993"/>
    </source>
</evidence>
<dbReference type="GO" id="GO:0000290">
    <property type="term" value="P:deadenylation-dependent decapping of nuclear-transcribed mRNA"/>
    <property type="evidence" value="ECO:0007669"/>
    <property type="project" value="InterPro"/>
</dbReference>
<organism evidence="8 9">
    <name type="scientific">Papaver somniferum</name>
    <name type="common">Opium poppy</name>
    <dbReference type="NCBI Taxonomy" id="3469"/>
    <lineage>
        <taxon>Eukaryota</taxon>
        <taxon>Viridiplantae</taxon>
        <taxon>Streptophyta</taxon>
        <taxon>Embryophyta</taxon>
        <taxon>Tracheophyta</taxon>
        <taxon>Spermatophyta</taxon>
        <taxon>Magnoliopsida</taxon>
        <taxon>Ranunculales</taxon>
        <taxon>Papaveraceae</taxon>
        <taxon>Papaveroideae</taxon>
        <taxon>Papaver</taxon>
    </lineage>
</organism>
<dbReference type="GO" id="GO:0008047">
    <property type="term" value="F:enzyme activator activity"/>
    <property type="evidence" value="ECO:0007669"/>
    <property type="project" value="InterPro"/>
</dbReference>
<dbReference type="Pfam" id="PF06058">
    <property type="entry name" value="DCP1"/>
    <property type="match status" value="1"/>
</dbReference>
<feature type="region of interest" description="Disordered" evidence="6">
    <location>
        <begin position="39"/>
        <end position="169"/>
    </location>
</feature>
<keyword evidence="9" id="KW-1185">Reference proteome</keyword>
<feature type="compositionally biased region" description="Basic residues" evidence="6">
    <location>
        <begin position="112"/>
        <end position="122"/>
    </location>
</feature>
<dbReference type="GO" id="GO:0003729">
    <property type="term" value="F:mRNA binding"/>
    <property type="evidence" value="ECO:0007669"/>
    <property type="project" value="TreeGrafter"/>
</dbReference>
<dbReference type="SMART" id="SM00993">
    <property type="entry name" value="YL1_C"/>
    <property type="match status" value="1"/>
</dbReference>
<dbReference type="GO" id="GO:0006397">
    <property type="term" value="P:mRNA processing"/>
    <property type="evidence" value="ECO:0007669"/>
    <property type="project" value="UniProtKB-KW"/>
</dbReference>
<dbReference type="Pfam" id="PF05764">
    <property type="entry name" value="YL1"/>
    <property type="match status" value="1"/>
</dbReference>
<evidence type="ECO:0000256" key="2">
    <source>
        <dbReference type="ARBA" id="ARBA00008778"/>
    </source>
</evidence>
<evidence type="ECO:0000313" key="8">
    <source>
        <dbReference type="EMBL" id="RZC84100.1"/>
    </source>
</evidence>
<reference evidence="8 9" key="1">
    <citation type="journal article" date="2018" name="Science">
        <title>The opium poppy genome and morphinan production.</title>
        <authorList>
            <person name="Guo L."/>
            <person name="Winzer T."/>
            <person name="Yang X."/>
            <person name="Li Y."/>
            <person name="Ning Z."/>
            <person name="He Z."/>
            <person name="Teodor R."/>
            <person name="Lu Y."/>
            <person name="Bowser T.A."/>
            <person name="Graham I.A."/>
            <person name="Ye K."/>
        </authorList>
    </citation>
    <scope>NUCLEOTIDE SEQUENCE [LARGE SCALE GENOMIC DNA]</scope>
    <source>
        <strain evidence="9">cv. HN1</strain>
        <tissue evidence="8">Leaves</tissue>
    </source>
</reference>
<comment type="similarity">
    <text evidence="2">Belongs to the DCP1 family.</text>
</comment>
<protein>
    <recommendedName>
        <fullName evidence="7">Vps72/YL1 C-terminal domain-containing protein</fullName>
    </recommendedName>
</protein>
<feature type="region of interest" description="Disordered" evidence="6">
    <location>
        <begin position="620"/>
        <end position="645"/>
    </location>
</feature>
<evidence type="ECO:0000256" key="6">
    <source>
        <dbReference type="SAM" id="MobiDB-lite"/>
    </source>
</evidence>
<dbReference type="PANTHER" id="PTHR16290">
    <property type="entry name" value="TRANSCRIPTION FACTOR SMIF DECAPPING ENZYME DCP1"/>
    <property type="match status" value="1"/>
</dbReference>
<comment type="subcellular location">
    <subcellularLocation>
        <location evidence="1">Cytoplasm</location>
    </subcellularLocation>
</comment>
<feature type="compositionally biased region" description="Basic and acidic residues" evidence="6">
    <location>
        <begin position="147"/>
        <end position="162"/>
    </location>
</feature>
<dbReference type="GO" id="GO:0031087">
    <property type="term" value="P:deadenylation-independent decapping of nuclear-transcribed mRNA"/>
    <property type="evidence" value="ECO:0007669"/>
    <property type="project" value="TreeGrafter"/>
</dbReference>
<dbReference type="FunFam" id="2.30.29.30:FF:000159">
    <property type="entry name" value="mRNA-decapping enzyme-like protein"/>
    <property type="match status" value="1"/>
</dbReference>
<dbReference type="InterPro" id="IPR011993">
    <property type="entry name" value="PH-like_dom_sf"/>
</dbReference>
<name>A0A4Y7LHH1_PAPSO</name>
<evidence type="ECO:0000256" key="1">
    <source>
        <dbReference type="ARBA" id="ARBA00004496"/>
    </source>
</evidence>
<keyword evidence="4" id="KW-0507">mRNA processing</keyword>
<dbReference type="Pfam" id="PF08265">
    <property type="entry name" value="YL1_C"/>
    <property type="match status" value="1"/>
</dbReference>
<evidence type="ECO:0000256" key="3">
    <source>
        <dbReference type="ARBA" id="ARBA00022490"/>
    </source>
</evidence>
<proteinExistence type="inferred from homology"/>
<dbReference type="STRING" id="3469.A0A4Y7LHH1"/>
<dbReference type="CDD" id="cd09804">
    <property type="entry name" value="Dcp1"/>
    <property type="match status" value="1"/>
</dbReference>
<keyword evidence="3" id="KW-0963">Cytoplasm</keyword>
<feature type="compositionally biased region" description="Acidic residues" evidence="6">
    <location>
        <begin position="45"/>
        <end position="81"/>
    </location>
</feature>
<keyword evidence="5" id="KW-0175">Coiled coil</keyword>
<evidence type="ECO:0000256" key="4">
    <source>
        <dbReference type="ARBA" id="ARBA00022664"/>
    </source>
</evidence>
<dbReference type="Gramene" id="RZC84100">
    <property type="protein sequence ID" value="RZC84100"/>
    <property type="gene ID" value="C5167_046875"/>
</dbReference>
<evidence type="ECO:0000256" key="5">
    <source>
        <dbReference type="SAM" id="Coils"/>
    </source>
</evidence>
<dbReference type="SUPFAM" id="SSF50729">
    <property type="entry name" value="PH domain-like"/>
    <property type="match status" value="1"/>
</dbReference>